<feature type="binding site" evidence="9 10">
    <location>
        <position position="191"/>
    </location>
    <ligand>
        <name>Mg(2+)</name>
        <dbReference type="ChEBI" id="CHEBI:18420"/>
        <label>1</label>
    </ligand>
</feature>
<dbReference type="InterPro" id="IPR013116">
    <property type="entry name" value="KARI_N"/>
</dbReference>
<dbReference type="InterPro" id="IPR000506">
    <property type="entry name" value="KARI_C"/>
</dbReference>
<feature type="active site" evidence="9">
    <location>
        <position position="108"/>
    </location>
</feature>
<dbReference type="Pfam" id="PF01450">
    <property type="entry name" value="KARI_C"/>
    <property type="match status" value="1"/>
</dbReference>
<dbReference type="NCBIfam" id="TIGR00465">
    <property type="entry name" value="ilvC"/>
    <property type="match status" value="1"/>
</dbReference>
<evidence type="ECO:0000256" key="10">
    <source>
        <dbReference type="PROSITE-ProRule" id="PRU01198"/>
    </source>
</evidence>
<dbReference type="GeneID" id="90982975"/>
<dbReference type="Gene3D" id="6.10.240.10">
    <property type="match status" value="1"/>
</dbReference>
<keyword evidence="13" id="KW-0413">Isomerase</keyword>
<feature type="binding site" evidence="9 10">
    <location>
        <position position="195"/>
    </location>
    <ligand>
        <name>Mg(2+)</name>
        <dbReference type="ChEBI" id="CHEBI:18420"/>
        <label>1</label>
    </ligand>
</feature>
<feature type="binding site" evidence="9">
    <location>
        <position position="134"/>
    </location>
    <ligand>
        <name>NADP(+)</name>
        <dbReference type="ChEBI" id="CHEBI:58349"/>
    </ligand>
</feature>
<dbReference type="InterPro" id="IPR014359">
    <property type="entry name" value="KARI_prok"/>
</dbReference>
<evidence type="ECO:0000259" key="12">
    <source>
        <dbReference type="PROSITE" id="PS51851"/>
    </source>
</evidence>
<dbReference type="GO" id="GO:0009097">
    <property type="term" value="P:isoleucine biosynthetic process"/>
    <property type="evidence" value="ECO:0007669"/>
    <property type="project" value="UniProtKB-UniRule"/>
</dbReference>
<feature type="binding site" evidence="9 10">
    <location>
        <position position="191"/>
    </location>
    <ligand>
        <name>Mg(2+)</name>
        <dbReference type="ChEBI" id="CHEBI:18420"/>
        <label>2</label>
    </ligand>
</feature>
<comment type="cofactor">
    <cofactor evidence="9">
        <name>Mg(2+)</name>
        <dbReference type="ChEBI" id="CHEBI:18420"/>
    </cofactor>
    <text evidence="9">Binds 2 magnesium ions per subunit.</text>
</comment>
<sequence length="336" mass="37031">MAKIYYDRDADLDFLKGKTVAVIGYGSQGHAHAQNLRDSGVKAVVALHGGSKSQARAQADGFEVYTVAEASKIADFIMFLTPDHLQADIYKTQVLPNMKPDAGLLFAHGFAVHFGQIVPPASHDVLMIAPKGPGHMVRAMYKEGKGVPCLIAVFQDASGKGKEYALAYASAIGGGRAGIIETTFREETETDLFGEQAVLCGGVCELMQQGFKTLVDAGYQPEMAYFECINEMKLIVDMIFEGGMSWMRYSISDTAKYGDMTAGPRVVGEESRKAMKQLLKEIQDGTFARDWILENQTGRPRMKKWAKAAQEAPHEAVGRELRKMMPWMEQKEVPKF</sequence>
<comment type="pathway">
    <text evidence="2 9">Amino-acid biosynthesis; L-isoleucine biosynthesis; L-isoleucine from 2-oxobutanoate: step 2/4.</text>
</comment>
<feature type="binding site" evidence="9">
    <location>
        <position position="53"/>
    </location>
    <ligand>
        <name>NADP(+)</name>
        <dbReference type="ChEBI" id="CHEBI:58349"/>
    </ligand>
</feature>
<dbReference type="Proteomes" id="UP000027665">
    <property type="component" value="Unassembled WGS sequence"/>
</dbReference>
<comment type="catalytic activity">
    <reaction evidence="9">
        <text>(2R)-2,3-dihydroxy-3-methylbutanoate + NADP(+) = (2S)-2-acetolactate + NADPH + H(+)</text>
        <dbReference type="Rhea" id="RHEA:22068"/>
        <dbReference type="ChEBI" id="CHEBI:15378"/>
        <dbReference type="ChEBI" id="CHEBI:49072"/>
        <dbReference type="ChEBI" id="CHEBI:57783"/>
        <dbReference type="ChEBI" id="CHEBI:58349"/>
        <dbReference type="ChEBI" id="CHEBI:58476"/>
        <dbReference type="EC" id="1.1.1.86"/>
    </reaction>
</comment>
<dbReference type="Gene3D" id="3.40.50.720">
    <property type="entry name" value="NAD(P)-binding Rossmann-like Domain"/>
    <property type="match status" value="1"/>
</dbReference>
<comment type="similarity">
    <text evidence="3 9 10">Belongs to the ketol-acid reductoisomerase family.</text>
</comment>
<dbReference type="GO" id="GO:0004455">
    <property type="term" value="F:ketol-acid reductoisomerase activity"/>
    <property type="evidence" value="ECO:0007669"/>
    <property type="project" value="UniProtKB-UniRule"/>
</dbReference>
<dbReference type="UniPathway" id="UPA00049">
    <property type="reaction ID" value="UER00060"/>
</dbReference>
<dbReference type="EMBL" id="JMKI01000010">
    <property type="protein sequence ID" value="KEJ92950.1"/>
    <property type="molecule type" value="Genomic_DNA"/>
</dbReference>
<dbReference type="InterPro" id="IPR036291">
    <property type="entry name" value="NAD(P)-bd_dom_sf"/>
</dbReference>
<organism evidence="13 14">
    <name type="scientific">Synergistes jonesii</name>
    <dbReference type="NCBI Taxonomy" id="2754"/>
    <lineage>
        <taxon>Bacteria</taxon>
        <taxon>Thermotogati</taxon>
        <taxon>Synergistota</taxon>
        <taxon>Synergistia</taxon>
        <taxon>Synergistales</taxon>
        <taxon>Synergistaceae</taxon>
        <taxon>Synergistes</taxon>
    </lineage>
</organism>
<dbReference type="PANTHER" id="PTHR21371:SF1">
    <property type="entry name" value="KETOL-ACID REDUCTOISOMERASE, MITOCHONDRIAL"/>
    <property type="match status" value="1"/>
</dbReference>
<keyword evidence="7 9" id="KW-0560">Oxidoreductase</keyword>
<feature type="domain" description="KARI C-terminal knotted" evidence="12">
    <location>
        <begin position="183"/>
        <end position="328"/>
    </location>
</feature>
<evidence type="ECO:0000256" key="1">
    <source>
        <dbReference type="ARBA" id="ARBA00004864"/>
    </source>
</evidence>
<gene>
    <name evidence="9" type="primary">ilvC</name>
    <name evidence="13" type="ORF">EH55_00140</name>
</gene>
<evidence type="ECO:0000256" key="5">
    <source>
        <dbReference type="ARBA" id="ARBA00022723"/>
    </source>
</evidence>
<dbReference type="SUPFAM" id="SSF48179">
    <property type="entry name" value="6-phosphogluconate dehydrogenase C-terminal domain-like"/>
    <property type="match status" value="1"/>
</dbReference>
<dbReference type="InterPro" id="IPR008927">
    <property type="entry name" value="6-PGluconate_DH-like_C_sf"/>
</dbReference>
<keyword evidence="8 9" id="KW-0100">Branched-chain amino acid biosynthesis</keyword>
<evidence type="ECO:0000256" key="9">
    <source>
        <dbReference type="HAMAP-Rule" id="MF_00435"/>
    </source>
</evidence>
<protein>
    <recommendedName>
        <fullName evidence="9">Ketol-acid reductoisomerase (NADP(+))</fullName>
        <shortName evidence="9">KARI</shortName>
        <ecNumber evidence="9">1.1.1.86</ecNumber>
    </recommendedName>
    <alternativeName>
        <fullName evidence="9">Acetohydroxy-acid isomeroreductase</fullName>
        <shortName evidence="9">AHIR</shortName>
    </alternativeName>
    <alternativeName>
        <fullName evidence="9">Alpha-keto-beta-hydroxylacyl reductoisomerase</fullName>
    </alternativeName>
</protein>
<dbReference type="PIRSF" id="PIRSF000116">
    <property type="entry name" value="IlvC_gammaproteo"/>
    <property type="match status" value="1"/>
</dbReference>
<name>A0A073ITR8_9BACT</name>
<feature type="binding site" evidence="9">
    <location>
        <position position="51"/>
    </location>
    <ligand>
        <name>NADP(+)</name>
        <dbReference type="ChEBI" id="CHEBI:58349"/>
    </ligand>
</feature>
<dbReference type="STRING" id="2754.EH55_00140"/>
<dbReference type="Pfam" id="PF07991">
    <property type="entry name" value="KARI_N"/>
    <property type="match status" value="1"/>
</dbReference>
<dbReference type="PROSITE" id="PS51850">
    <property type="entry name" value="KARI_N"/>
    <property type="match status" value="1"/>
</dbReference>
<dbReference type="PATRIC" id="fig|2754.20.peg.2348"/>
<evidence type="ECO:0000313" key="14">
    <source>
        <dbReference type="Proteomes" id="UP000027665"/>
    </source>
</evidence>
<dbReference type="FunFam" id="3.40.50.720:FF:000023">
    <property type="entry name" value="Ketol-acid reductoisomerase (NADP(+))"/>
    <property type="match status" value="1"/>
</dbReference>
<keyword evidence="4 9" id="KW-0028">Amino-acid biosynthesis</keyword>
<dbReference type="InterPro" id="IPR013023">
    <property type="entry name" value="KARI"/>
</dbReference>
<evidence type="ECO:0000313" key="13">
    <source>
        <dbReference type="EMBL" id="KEJ92950.1"/>
    </source>
</evidence>
<dbReference type="SUPFAM" id="SSF51735">
    <property type="entry name" value="NAD(P)-binding Rossmann-fold domains"/>
    <property type="match status" value="1"/>
</dbReference>
<dbReference type="NCBIfam" id="NF004017">
    <property type="entry name" value="PRK05479.1"/>
    <property type="match status" value="1"/>
</dbReference>
<dbReference type="EC" id="1.1.1.86" evidence="9"/>
<keyword evidence="9" id="KW-0521">NADP</keyword>
<dbReference type="GO" id="GO:0009099">
    <property type="term" value="P:L-valine biosynthetic process"/>
    <property type="evidence" value="ECO:0007669"/>
    <property type="project" value="UniProtKB-UniRule"/>
</dbReference>
<dbReference type="eggNOG" id="COG0059">
    <property type="taxonomic scope" value="Bacteria"/>
</dbReference>
<keyword evidence="14" id="KW-1185">Reference proteome</keyword>
<dbReference type="NCBIfam" id="NF009940">
    <property type="entry name" value="PRK13403.1"/>
    <property type="match status" value="1"/>
</dbReference>
<feature type="binding site" evidence="9 10">
    <location>
        <position position="227"/>
    </location>
    <ligand>
        <name>Mg(2+)</name>
        <dbReference type="ChEBI" id="CHEBI:18420"/>
        <label>2</label>
    </ligand>
</feature>
<dbReference type="GO" id="GO:0016853">
    <property type="term" value="F:isomerase activity"/>
    <property type="evidence" value="ECO:0007669"/>
    <property type="project" value="UniProtKB-KW"/>
</dbReference>
<feature type="binding site" evidence="9 10">
    <location>
        <position position="252"/>
    </location>
    <ligand>
        <name>substrate</name>
    </ligand>
</feature>
<feature type="domain" description="KARI N-terminal Rossmann" evidence="11">
    <location>
        <begin position="2"/>
        <end position="182"/>
    </location>
</feature>
<evidence type="ECO:0000256" key="8">
    <source>
        <dbReference type="ARBA" id="ARBA00023304"/>
    </source>
</evidence>
<dbReference type="HAMAP" id="MF_00435">
    <property type="entry name" value="IlvC"/>
    <property type="match status" value="1"/>
</dbReference>
<dbReference type="PROSITE" id="PS51851">
    <property type="entry name" value="KARI_C"/>
    <property type="match status" value="1"/>
</dbReference>
<dbReference type="AlphaFoldDB" id="A0A073ITR8"/>
<keyword evidence="5 9" id="KW-0479">Metal-binding</keyword>
<comment type="catalytic activity">
    <reaction evidence="9">
        <text>(2R,3R)-2,3-dihydroxy-3-methylpentanoate + NADP(+) = (S)-2-ethyl-2-hydroxy-3-oxobutanoate + NADPH + H(+)</text>
        <dbReference type="Rhea" id="RHEA:13493"/>
        <dbReference type="ChEBI" id="CHEBI:15378"/>
        <dbReference type="ChEBI" id="CHEBI:49256"/>
        <dbReference type="ChEBI" id="CHEBI:49258"/>
        <dbReference type="ChEBI" id="CHEBI:57783"/>
        <dbReference type="ChEBI" id="CHEBI:58349"/>
        <dbReference type="EC" id="1.1.1.86"/>
    </reaction>
</comment>
<accession>A0A073ITR8</accession>
<dbReference type="GO" id="GO:0000287">
    <property type="term" value="F:magnesium ion binding"/>
    <property type="evidence" value="ECO:0007669"/>
    <property type="project" value="UniProtKB-UniRule"/>
</dbReference>
<dbReference type="OrthoDB" id="9804088at2"/>
<evidence type="ECO:0000256" key="6">
    <source>
        <dbReference type="ARBA" id="ARBA00022842"/>
    </source>
</evidence>
<dbReference type="GO" id="GO:0050661">
    <property type="term" value="F:NADP binding"/>
    <property type="evidence" value="ECO:0007669"/>
    <property type="project" value="InterPro"/>
</dbReference>
<dbReference type="PANTHER" id="PTHR21371">
    <property type="entry name" value="KETOL-ACID REDUCTOISOMERASE, MITOCHONDRIAL"/>
    <property type="match status" value="1"/>
</dbReference>
<comment type="function">
    <text evidence="9">Involved in the biosynthesis of branched-chain amino acids (BCAA). Catalyzes an alkyl-migration followed by a ketol-acid reduction of (S)-2-acetolactate (S2AL) to yield (R)-2,3-dihydroxy-isovalerate. In the isomerase reaction, S2AL is rearranged via a Mg-dependent methyl migration to produce 3-hydroxy-3-methyl-2-ketobutyrate (HMKB). In the reductase reaction, this 2-ketoacid undergoes a metal-dependent reduction by NADPH to yield (R)-2,3-dihydroxy-isovalerate.</text>
</comment>
<feature type="binding site" evidence="9 10">
    <location>
        <position position="231"/>
    </location>
    <ligand>
        <name>Mg(2+)</name>
        <dbReference type="ChEBI" id="CHEBI:18420"/>
        <label>2</label>
    </ligand>
</feature>
<reference evidence="13 14" key="1">
    <citation type="submission" date="2014-04" db="EMBL/GenBank/DDBJ databases">
        <title>Draft Genome Sequence of Synergistes jonesii.</title>
        <authorList>
            <person name="Coil D.A."/>
            <person name="Eisen J.A."/>
            <person name="Holland-Moritz H.E."/>
        </authorList>
    </citation>
    <scope>NUCLEOTIDE SEQUENCE [LARGE SCALE GENOMIC DNA]</scope>
    <source>
        <strain evidence="13 14">78-1</strain>
    </source>
</reference>
<proteinExistence type="inferred from homology"/>
<evidence type="ECO:0000256" key="3">
    <source>
        <dbReference type="ARBA" id="ARBA00010318"/>
    </source>
</evidence>
<feature type="binding site" evidence="9">
    <location>
        <begin position="25"/>
        <end position="28"/>
    </location>
    <ligand>
        <name>NADP(+)</name>
        <dbReference type="ChEBI" id="CHEBI:58349"/>
    </ligand>
</feature>
<comment type="caution">
    <text evidence="9">Lacks conserved residue(s) required for the propagation of feature annotation.</text>
</comment>
<evidence type="ECO:0000256" key="2">
    <source>
        <dbReference type="ARBA" id="ARBA00004885"/>
    </source>
</evidence>
<evidence type="ECO:0000259" key="11">
    <source>
        <dbReference type="PROSITE" id="PS51850"/>
    </source>
</evidence>
<dbReference type="RefSeq" id="WP_037974809.1">
    <property type="nucleotide sequence ID" value="NZ_JMKI01000010.1"/>
</dbReference>
<keyword evidence="6 9" id="KW-0460">Magnesium</keyword>
<comment type="pathway">
    <text evidence="1 9">Amino-acid biosynthesis; L-valine biosynthesis; L-valine from pyruvate: step 2/4.</text>
</comment>
<dbReference type="GO" id="GO:0005829">
    <property type="term" value="C:cytosol"/>
    <property type="evidence" value="ECO:0007669"/>
    <property type="project" value="TreeGrafter"/>
</dbReference>
<evidence type="ECO:0000256" key="4">
    <source>
        <dbReference type="ARBA" id="ARBA00022605"/>
    </source>
</evidence>
<evidence type="ECO:0000256" key="7">
    <source>
        <dbReference type="ARBA" id="ARBA00023002"/>
    </source>
</evidence>
<dbReference type="UniPathway" id="UPA00047">
    <property type="reaction ID" value="UER00056"/>
</dbReference>
<comment type="caution">
    <text evidence="13">The sequence shown here is derived from an EMBL/GenBank/DDBJ whole genome shotgun (WGS) entry which is preliminary data.</text>
</comment>